<evidence type="ECO:0000313" key="3">
    <source>
        <dbReference type="Proteomes" id="UP000539313"/>
    </source>
</evidence>
<keyword evidence="3" id="KW-1185">Reference proteome</keyword>
<sequence length="195" mass="20583">MLQALETVRGVVQYTLAAIMGGGAGQGDHPPRPATVTRQPLEIVCRHVRAGRFRTCAGAGPRSLVWRTGWRCRLPASARREAPRGVPAQGGNRSAAPTLSPPGARPRGGLHGTCTESGPGLVLVCGRADRLSAGLPVERQRRAGAGAASAARAARLPGRLEDVQKFSRTPLRPTVGLSLRSAHDPITTTPRPHRR</sequence>
<comment type="caution">
    <text evidence="2">The sequence shown here is derived from an EMBL/GenBank/DDBJ whole genome shotgun (WGS) entry which is preliminary data.</text>
</comment>
<dbReference type="Proteomes" id="UP000539313">
    <property type="component" value="Unassembled WGS sequence"/>
</dbReference>
<evidence type="ECO:0000256" key="1">
    <source>
        <dbReference type="SAM" id="MobiDB-lite"/>
    </source>
</evidence>
<name>A0A7W3N2F5_9ACTN</name>
<evidence type="ECO:0000313" key="2">
    <source>
        <dbReference type="EMBL" id="MBA9006290.1"/>
    </source>
</evidence>
<protein>
    <submittedName>
        <fullName evidence="2">Uncharacterized protein</fullName>
    </submittedName>
</protein>
<feature type="region of interest" description="Disordered" evidence="1">
    <location>
        <begin position="79"/>
        <end position="113"/>
    </location>
</feature>
<proteinExistence type="predicted"/>
<feature type="compositionally biased region" description="Polar residues" evidence="1">
    <location>
        <begin position="186"/>
        <end position="195"/>
    </location>
</feature>
<reference evidence="2 3" key="1">
    <citation type="submission" date="2020-08" db="EMBL/GenBank/DDBJ databases">
        <title>Sequencing the genomes of 1000 actinobacteria strains.</title>
        <authorList>
            <person name="Klenk H.-P."/>
        </authorList>
    </citation>
    <scope>NUCLEOTIDE SEQUENCE [LARGE SCALE GENOMIC DNA]</scope>
    <source>
        <strain evidence="2 3">DSM 45823</strain>
    </source>
</reference>
<dbReference type="EMBL" id="JACJII010000001">
    <property type="protein sequence ID" value="MBA9006290.1"/>
    <property type="molecule type" value="Genomic_DNA"/>
</dbReference>
<accession>A0A7W3N2F5</accession>
<dbReference type="AlphaFoldDB" id="A0A7W3N2F5"/>
<organism evidence="2 3">
    <name type="scientific">Thermomonospora cellulosilytica</name>
    <dbReference type="NCBI Taxonomy" id="1411118"/>
    <lineage>
        <taxon>Bacteria</taxon>
        <taxon>Bacillati</taxon>
        <taxon>Actinomycetota</taxon>
        <taxon>Actinomycetes</taxon>
        <taxon>Streptosporangiales</taxon>
        <taxon>Thermomonosporaceae</taxon>
        <taxon>Thermomonospora</taxon>
    </lineage>
</organism>
<gene>
    <name evidence="2" type="ORF">HNR21_005172</name>
</gene>
<feature type="region of interest" description="Disordered" evidence="1">
    <location>
        <begin position="173"/>
        <end position="195"/>
    </location>
</feature>